<feature type="transmembrane region" description="Helical" evidence="1">
    <location>
        <begin position="25"/>
        <end position="44"/>
    </location>
</feature>
<evidence type="ECO:0000256" key="1">
    <source>
        <dbReference type="SAM" id="Phobius"/>
    </source>
</evidence>
<keyword evidence="1" id="KW-1133">Transmembrane helix</keyword>
<sequence>MSMQSIYHSTVSTISNYASNIPKNTVKAATIAGAFSYAASFLILNNAKASFVPGAMAITATLIHGAISPLFQKFADDQHHLGLVGEPLRTVISCAGSFALAASLGYHFPLKRISIIFAVNHLPYLLDTPCRTDSTRSMFYM</sequence>
<feature type="transmembrane region" description="Helical" evidence="1">
    <location>
        <begin position="51"/>
        <end position="70"/>
    </location>
</feature>
<comment type="caution">
    <text evidence="2">The sequence shown here is derived from an EMBL/GenBank/DDBJ whole genome shotgun (WGS) entry which is preliminary data.</text>
</comment>
<keyword evidence="1" id="KW-0812">Transmembrane</keyword>
<proteinExistence type="predicted"/>
<dbReference type="EMBL" id="JSAN01000092">
    <property type="protein sequence ID" value="KIC71406.1"/>
    <property type="molecule type" value="Genomic_DNA"/>
</dbReference>
<protein>
    <submittedName>
        <fullName evidence="2">Uncharacterized protein</fullName>
    </submittedName>
</protein>
<feature type="transmembrane region" description="Helical" evidence="1">
    <location>
        <begin position="90"/>
        <end position="108"/>
    </location>
</feature>
<reference evidence="2 3" key="1">
    <citation type="journal article" date="2014" name="Mol. Biol. Evol.">
        <title>Massive expansion of Ubiquitination-related gene families within the Chlamydiae.</title>
        <authorList>
            <person name="Domman D."/>
            <person name="Collingro A."/>
            <person name="Lagkouvardos I."/>
            <person name="Gehre L."/>
            <person name="Weinmaier T."/>
            <person name="Rattei T."/>
            <person name="Subtil A."/>
            <person name="Horn M."/>
        </authorList>
    </citation>
    <scope>NUCLEOTIDE SEQUENCE [LARGE SCALE GENOMIC DNA]</scope>
    <source>
        <strain evidence="2 3">EI2</strain>
    </source>
</reference>
<dbReference type="AlphaFoldDB" id="A0A0C1JLF1"/>
<gene>
    <name evidence="2" type="ORF">DB44_DT00410</name>
</gene>
<organism evidence="2 3">
    <name type="scientific">Candidatus Protochlamydia amoebophila</name>
    <dbReference type="NCBI Taxonomy" id="362787"/>
    <lineage>
        <taxon>Bacteria</taxon>
        <taxon>Pseudomonadati</taxon>
        <taxon>Chlamydiota</taxon>
        <taxon>Chlamydiia</taxon>
        <taxon>Parachlamydiales</taxon>
        <taxon>Parachlamydiaceae</taxon>
        <taxon>Candidatus Protochlamydia</taxon>
    </lineage>
</organism>
<dbReference type="RefSeq" id="WP_039359324.1">
    <property type="nucleotide sequence ID" value="NZ_JSAN01000092.1"/>
</dbReference>
<name>A0A0C1JLF1_9BACT</name>
<evidence type="ECO:0000313" key="2">
    <source>
        <dbReference type="EMBL" id="KIC71406.1"/>
    </source>
</evidence>
<evidence type="ECO:0000313" key="3">
    <source>
        <dbReference type="Proteomes" id="UP000031465"/>
    </source>
</evidence>
<keyword evidence="1" id="KW-0472">Membrane</keyword>
<dbReference type="Proteomes" id="UP000031465">
    <property type="component" value="Unassembled WGS sequence"/>
</dbReference>
<accession>A0A0C1JLF1</accession>